<keyword evidence="2" id="KW-0678">Repressor</keyword>
<comment type="similarity">
    <text evidence="1">Belongs to the Fur family.</text>
</comment>
<dbReference type="Gene3D" id="1.10.10.10">
    <property type="entry name" value="Winged helix-like DNA-binding domain superfamily/Winged helix DNA-binding domain"/>
    <property type="match status" value="1"/>
</dbReference>
<dbReference type="GO" id="GO:0000976">
    <property type="term" value="F:transcription cis-regulatory region binding"/>
    <property type="evidence" value="ECO:0007669"/>
    <property type="project" value="TreeGrafter"/>
</dbReference>
<dbReference type="GO" id="GO:0008270">
    <property type="term" value="F:zinc ion binding"/>
    <property type="evidence" value="ECO:0007669"/>
    <property type="project" value="TreeGrafter"/>
</dbReference>
<feature type="region of interest" description="Disordered" evidence="8">
    <location>
        <begin position="1"/>
        <end position="21"/>
    </location>
</feature>
<feature type="binding site" evidence="7">
    <location>
        <position position="118"/>
    </location>
    <ligand>
        <name>Zn(2+)</name>
        <dbReference type="ChEBI" id="CHEBI:29105"/>
    </ligand>
</feature>
<evidence type="ECO:0000256" key="5">
    <source>
        <dbReference type="ARBA" id="ARBA00023125"/>
    </source>
</evidence>
<gene>
    <name evidence="9" type="ORF">IZ6_00970</name>
</gene>
<feature type="compositionally biased region" description="Basic and acidic residues" evidence="8">
    <location>
        <begin position="9"/>
        <end position="21"/>
    </location>
</feature>
<sequence>MAHQHSHDHKHDHDHGHGSALERAERLCAERGERLTPMRAEVLKLLAASPQPLGAYDLIEHISAEGGRRPAPITVYRALDFLLGQGLAHRIESRNAFVACDHAHGHADVVVFLLCEKCGAAAEASGDELGKHLADVAGRAGFAARGQFVEIAGECAACRRATSA</sequence>
<dbReference type="InterPro" id="IPR043135">
    <property type="entry name" value="Fur_C"/>
</dbReference>
<dbReference type="Pfam" id="PF01475">
    <property type="entry name" value="FUR"/>
    <property type="match status" value="1"/>
</dbReference>
<evidence type="ECO:0000313" key="9">
    <source>
        <dbReference type="EMBL" id="BCJ89362.1"/>
    </source>
</evidence>
<dbReference type="Gene3D" id="3.30.1490.190">
    <property type="match status" value="1"/>
</dbReference>
<feature type="binding site" evidence="7">
    <location>
        <position position="155"/>
    </location>
    <ligand>
        <name>Zn(2+)</name>
        <dbReference type="ChEBI" id="CHEBI:29105"/>
    </ligand>
</feature>
<evidence type="ECO:0000256" key="6">
    <source>
        <dbReference type="ARBA" id="ARBA00023163"/>
    </source>
</evidence>
<keyword evidence="5" id="KW-0238">DNA-binding</keyword>
<feature type="binding site" evidence="7">
    <location>
        <position position="158"/>
    </location>
    <ligand>
        <name>Zn(2+)</name>
        <dbReference type="ChEBI" id="CHEBI:29105"/>
    </ligand>
</feature>
<keyword evidence="3 7" id="KW-0862">Zinc</keyword>
<dbReference type="Proteomes" id="UP000515317">
    <property type="component" value="Chromosome"/>
</dbReference>
<keyword evidence="4" id="KW-0805">Transcription regulation</keyword>
<keyword evidence="6" id="KW-0804">Transcription</keyword>
<dbReference type="PANTHER" id="PTHR33202">
    <property type="entry name" value="ZINC UPTAKE REGULATION PROTEIN"/>
    <property type="match status" value="1"/>
</dbReference>
<evidence type="ECO:0000256" key="1">
    <source>
        <dbReference type="ARBA" id="ARBA00007957"/>
    </source>
</evidence>
<dbReference type="PANTHER" id="PTHR33202:SF6">
    <property type="entry name" value="ZINC UPTAKE REGULATION PROTEIN"/>
    <property type="match status" value="1"/>
</dbReference>
<comment type="cofactor">
    <cofactor evidence="7">
        <name>Zn(2+)</name>
        <dbReference type="ChEBI" id="CHEBI:29105"/>
    </cofactor>
    <text evidence="7">Binds 1 zinc ion per subunit.</text>
</comment>
<dbReference type="SUPFAM" id="SSF46785">
    <property type="entry name" value="Winged helix' DNA-binding domain"/>
    <property type="match status" value="1"/>
</dbReference>
<dbReference type="GO" id="GO:1900376">
    <property type="term" value="P:regulation of secondary metabolite biosynthetic process"/>
    <property type="evidence" value="ECO:0007669"/>
    <property type="project" value="TreeGrafter"/>
</dbReference>
<evidence type="ECO:0000256" key="3">
    <source>
        <dbReference type="ARBA" id="ARBA00022833"/>
    </source>
</evidence>
<dbReference type="GO" id="GO:0003700">
    <property type="term" value="F:DNA-binding transcription factor activity"/>
    <property type="evidence" value="ECO:0007669"/>
    <property type="project" value="InterPro"/>
</dbReference>
<protein>
    <submittedName>
        <fullName evidence="9">Transcriptional repressor</fullName>
    </submittedName>
</protein>
<dbReference type="AlphaFoldDB" id="A0A6S6QPS1"/>
<dbReference type="GO" id="GO:0005829">
    <property type="term" value="C:cytosol"/>
    <property type="evidence" value="ECO:0007669"/>
    <property type="project" value="TreeGrafter"/>
</dbReference>
<organism evidence="9 10">
    <name type="scientific">Terrihabitans soli</name>
    <dbReference type="NCBI Taxonomy" id="708113"/>
    <lineage>
        <taxon>Bacteria</taxon>
        <taxon>Pseudomonadati</taxon>
        <taxon>Pseudomonadota</taxon>
        <taxon>Alphaproteobacteria</taxon>
        <taxon>Hyphomicrobiales</taxon>
        <taxon>Terrihabitans</taxon>
    </lineage>
</organism>
<dbReference type="InterPro" id="IPR036390">
    <property type="entry name" value="WH_DNA-bd_sf"/>
</dbReference>
<dbReference type="InterPro" id="IPR036388">
    <property type="entry name" value="WH-like_DNA-bd_sf"/>
</dbReference>
<keyword evidence="10" id="KW-1185">Reference proteome</keyword>
<dbReference type="GO" id="GO:0045892">
    <property type="term" value="P:negative regulation of DNA-templated transcription"/>
    <property type="evidence" value="ECO:0007669"/>
    <property type="project" value="TreeGrafter"/>
</dbReference>
<evidence type="ECO:0000256" key="7">
    <source>
        <dbReference type="PIRSR" id="PIRSR602481-1"/>
    </source>
</evidence>
<proteinExistence type="inferred from homology"/>
<accession>A0A6S6QPS1</accession>
<evidence type="ECO:0000256" key="8">
    <source>
        <dbReference type="SAM" id="MobiDB-lite"/>
    </source>
</evidence>
<reference evidence="9 10" key="1">
    <citation type="submission" date="2020-08" db="EMBL/GenBank/DDBJ databases">
        <title>Genome sequence of Rhizobiales bacterium strain IZ6.</title>
        <authorList>
            <person name="Nakai R."/>
            <person name="Naganuma T."/>
        </authorList>
    </citation>
    <scope>NUCLEOTIDE SEQUENCE [LARGE SCALE GENOMIC DNA]</scope>
    <source>
        <strain evidence="9 10">IZ6</strain>
    </source>
</reference>
<evidence type="ECO:0000313" key="10">
    <source>
        <dbReference type="Proteomes" id="UP000515317"/>
    </source>
</evidence>
<dbReference type="EMBL" id="AP023361">
    <property type="protein sequence ID" value="BCJ89362.1"/>
    <property type="molecule type" value="Genomic_DNA"/>
</dbReference>
<keyword evidence="7" id="KW-0479">Metal-binding</keyword>
<dbReference type="InterPro" id="IPR002481">
    <property type="entry name" value="FUR"/>
</dbReference>
<evidence type="ECO:0000256" key="4">
    <source>
        <dbReference type="ARBA" id="ARBA00023015"/>
    </source>
</evidence>
<name>A0A6S6QPS1_9HYPH</name>
<feature type="binding site" evidence="7">
    <location>
        <position position="115"/>
    </location>
    <ligand>
        <name>Zn(2+)</name>
        <dbReference type="ChEBI" id="CHEBI:29105"/>
    </ligand>
</feature>
<evidence type="ECO:0000256" key="2">
    <source>
        <dbReference type="ARBA" id="ARBA00022491"/>
    </source>
</evidence>
<dbReference type="KEGG" id="tso:IZ6_00970"/>
<dbReference type="RefSeq" id="WP_222876080.1">
    <property type="nucleotide sequence ID" value="NZ_AP023361.1"/>
</dbReference>